<dbReference type="InterPro" id="IPR001845">
    <property type="entry name" value="HTH_ArsR_DNA-bd_dom"/>
</dbReference>
<feature type="domain" description="HTH arsR-type" evidence="4">
    <location>
        <begin position="4"/>
        <end position="99"/>
    </location>
</feature>
<reference evidence="5 6" key="1">
    <citation type="submission" date="2021-03" db="EMBL/GenBank/DDBJ databases">
        <title>Antimicrobial resistance genes in bacteria isolated from Japanese honey, and their potential for conferring macrolide and lincosamide resistance in the American foulbrood pathogen Paenibacillus larvae.</title>
        <authorList>
            <person name="Okamoto M."/>
            <person name="Kumagai M."/>
            <person name="Kanamori H."/>
            <person name="Takamatsu D."/>
        </authorList>
    </citation>
    <scope>NUCLEOTIDE SEQUENCE [LARGE SCALE GENOMIC DNA]</scope>
    <source>
        <strain evidence="5 6">J21TS3</strain>
    </source>
</reference>
<dbReference type="PANTHER" id="PTHR33154:SF18">
    <property type="entry name" value="ARSENICAL RESISTANCE OPERON REPRESSOR"/>
    <property type="match status" value="1"/>
</dbReference>
<dbReference type="PANTHER" id="PTHR33154">
    <property type="entry name" value="TRANSCRIPTIONAL REGULATOR, ARSR FAMILY"/>
    <property type="match status" value="1"/>
</dbReference>
<keyword evidence="2" id="KW-0238">DNA-binding</keyword>
<dbReference type="EMBL" id="BORW01000016">
    <property type="protein sequence ID" value="GIO68252.1"/>
    <property type="molecule type" value="Genomic_DNA"/>
</dbReference>
<comment type="caution">
    <text evidence="5">The sequence shown here is derived from an EMBL/GenBank/DDBJ whole genome shotgun (WGS) entry which is preliminary data.</text>
</comment>
<proteinExistence type="predicted"/>
<keyword evidence="6" id="KW-1185">Reference proteome</keyword>
<dbReference type="CDD" id="cd00090">
    <property type="entry name" value="HTH_ARSR"/>
    <property type="match status" value="1"/>
</dbReference>
<organism evidence="5 6">
    <name type="scientific">Paenibacillus cookii</name>
    <dbReference type="NCBI Taxonomy" id="157839"/>
    <lineage>
        <taxon>Bacteria</taxon>
        <taxon>Bacillati</taxon>
        <taxon>Bacillota</taxon>
        <taxon>Bacilli</taxon>
        <taxon>Bacillales</taxon>
        <taxon>Paenibacillaceae</taxon>
        <taxon>Paenibacillus</taxon>
    </lineage>
</organism>
<gene>
    <name evidence="5" type="primary">aseR</name>
    <name evidence="5" type="ORF">J21TS3_30730</name>
</gene>
<dbReference type="Proteomes" id="UP000680638">
    <property type="component" value="Unassembled WGS sequence"/>
</dbReference>
<evidence type="ECO:0000313" key="6">
    <source>
        <dbReference type="Proteomes" id="UP000680638"/>
    </source>
</evidence>
<dbReference type="Pfam" id="PF01022">
    <property type="entry name" value="HTH_5"/>
    <property type="match status" value="1"/>
</dbReference>
<dbReference type="NCBIfam" id="NF033788">
    <property type="entry name" value="HTH_metalloreg"/>
    <property type="match status" value="1"/>
</dbReference>
<sequence length="115" mass="12962">MPKNVSDEGGGIAQILKLLGDPTRLTIIKLLQHRECCVCELVEIFEVSQPAISQHLRKLKDAGLLKERKAGQWVHYAWNPESRHHALIADIMDHVPAQDQEFKALEEQGITPNCC</sequence>
<dbReference type="RefSeq" id="WP_036713989.1">
    <property type="nucleotide sequence ID" value="NZ_BORW01000016.1"/>
</dbReference>
<evidence type="ECO:0000256" key="3">
    <source>
        <dbReference type="ARBA" id="ARBA00023163"/>
    </source>
</evidence>
<accession>A0ABQ4LYC0</accession>
<dbReference type="SMART" id="SM00418">
    <property type="entry name" value="HTH_ARSR"/>
    <property type="match status" value="1"/>
</dbReference>
<protein>
    <submittedName>
        <fullName evidence="5">HTH-type transcriptional repressor AseR</fullName>
    </submittedName>
</protein>
<dbReference type="InterPro" id="IPR036390">
    <property type="entry name" value="WH_DNA-bd_sf"/>
</dbReference>
<dbReference type="InterPro" id="IPR051081">
    <property type="entry name" value="HTH_MetalResp_TranReg"/>
</dbReference>
<dbReference type="Gene3D" id="1.10.10.10">
    <property type="entry name" value="Winged helix-like DNA-binding domain superfamily/Winged helix DNA-binding domain"/>
    <property type="match status" value="1"/>
</dbReference>
<dbReference type="InterPro" id="IPR011991">
    <property type="entry name" value="ArsR-like_HTH"/>
</dbReference>
<keyword evidence="1" id="KW-0805">Transcription regulation</keyword>
<evidence type="ECO:0000313" key="5">
    <source>
        <dbReference type="EMBL" id="GIO68252.1"/>
    </source>
</evidence>
<evidence type="ECO:0000256" key="2">
    <source>
        <dbReference type="ARBA" id="ARBA00023125"/>
    </source>
</evidence>
<dbReference type="PRINTS" id="PR00778">
    <property type="entry name" value="HTHARSR"/>
</dbReference>
<dbReference type="InterPro" id="IPR036388">
    <property type="entry name" value="WH-like_DNA-bd_sf"/>
</dbReference>
<evidence type="ECO:0000259" key="4">
    <source>
        <dbReference type="PROSITE" id="PS50987"/>
    </source>
</evidence>
<dbReference type="SUPFAM" id="SSF46785">
    <property type="entry name" value="Winged helix' DNA-binding domain"/>
    <property type="match status" value="1"/>
</dbReference>
<name>A0ABQ4LYC0_9BACL</name>
<dbReference type="PROSITE" id="PS50987">
    <property type="entry name" value="HTH_ARSR_2"/>
    <property type="match status" value="1"/>
</dbReference>
<keyword evidence="3" id="KW-0804">Transcription</keyword>
<evidence type="ECO:0000256" key="1">
    <source>
        <dbReference type="ARBA" id="ARBA00023015"/>
    </source>
</evidence>